<dbReference type="EMBL" id="CP008889">
    <property type="protein sequence ID" value="AIF39930.1"/>
    <property type="molecule type" value="Genomic_DNA"/>
</dbReference>
<dbReference type="HOGENOM" id="CLU_046841_3_1_11"/>
<feature type="transmembrane region" description="Helical" evidence="5">
    <location>
        <begin position="277"/>
        <end position="301"/>
    </location>
</feature>
<reference evidence="7 8" key="1">
    <citation type="submission" date="2014-07" db="EMBL/GenBank/DDBJ databases">
        <title>Genome Sequencing of Dermacoccus nishinomiyaensis.</title>
        <authorList>
            <person name="Hong K.W."/>
            <person name="Chan K.G."/>
        </authorList>
    </citation>
    <scope>NUCLEOTIDE SEQUENCE [LARGE SCALE GENOMIC DNA]</scope>
    <source>
        <strain evidence="7 8">M25</strain>
    </source>
</reference>
<feature type="transmembrane region" description="Helical" evidence="5">
    <location>
        <begin position="355"/>
        <end position="378"/>
    </location>
</feature>
<keyword evidence="8" id="KW-1185">Reference proteome</keyword>
<feature type="transmembrane region" description="Helical" evidence="5">
    <location>
        <begin position="313"/>
        <end position="335"/>
    </location>
</feature>
<dbReference type="Pfam" id="PF12698">
    <property type="entry name" value="ABC2_membrane_3"/>
    <property type="match status" value="1"/>
</dbReference>
<evidence type="ECO:0000256" key="1">
    <source>
        <dbReference type="ARBA" id="ARBA00004141"/>
    </source>
</evidence>
<protein>
    <recommendedName>
        <fullName evidence="6">ABC-2 type transporter transmembrane domain-containing protein</fullName>
    </recommendedName>
</protein>
<evidence type="ECO:0000256" key="3">
    <source>
        <dbReference type="ARBA" id="ARBA00022989"/>
    </source>
</evidence>
<dbReference type="InterPro" id="IPR013525">
    <property type="entry name" value="ABC2_TM"/>
</dbReference>
<evidence type="ECO:0000256" key="4">
    <source>
        <dbReference type="ARBA" id="ARBA00023136"/>
    </source>
</evidence>
<proteinExistence type="predicted"/>
<keyword evidence="3 5" id="KW-1133">Transmembrane helix</keyword>
<feature type="domain" description="ABC-2 type transporter transmembrane" evidence="6">
    <location>
        <begin position="38"/>
        <end position="374"/>
    </location>
</feature>
<evidence type="ECO:0000313" key="8">
    <source>
        <dbReference type="Proteomes" id="UP000027986"/>
    </source>
</evidence>
<keyword evidence="2 5" id="KW-0812">Transmembrane</keyword>
<dbReference type="AlphaFoldDB" id="A0A075JE40"/>
<evidence type="ECO:0000259" key="6">
    <source>
        <dbReference type="Pfam" id="PF12698"/>
    </source>
</evidence>
<keyword evidence="4 5" id="KW-0472">Membrane</keyword>
<dbReference type="RefSeq" id="WP_038566573.1">
    <property type="nucleotide sequence ID" value="NZ_CP008889.1"/>
</dbReference>
<dbReference type="GO" id="GO:0016020">
    <property type="term" value="C:membrane"/>
    <property type="evidence" value="ECO:0007669"/>
    <property type="project" value="UniProtKB-SubCell"/>
</dbReference>
<dbReference type="PANTHER" id="PTHR43471">
    <property type="entry name" value="ABC TRANSPORTER PERMEASE"/>
    <property type="match status" value="1"/>
</dbReference>
<comment type="subcellular location">
    <subcellularLocation>
        <location evidence="1">Membrane</location>
        <topology evidence="1">Multi-pass membrane protein</topology>
    </subcellularLocation>
</comment>
<dbReference type="OrthoDB" id="3268959at2"/>
<evidence type="ECO:0000256" key="2">
    <source>
        <dbReference type="ARBA" id="ARBA00022692"/>
    </source>
</evidence>
<feature type="transmembrane region" description="Helical" evidence="5">
    <location>
        <begin position="187"/>
        <end position="208"/>
    </location>
</feature>
<accession>A0A075JE40</accession>
<evidence type="ECO:0000313" key="7">
    <source>
        <dbReference type="EMBL" id="AIF39930.1"/>
    </source>
</evidence>
<sequence>MNVQTAQRDSRPAWQIVALREIAVKARDKNFLVGLGVTLAMVIGTFAVQVWIAGKTDTQKVAIVDTKGASGPSAKQVVDGAATSAKDGGAKVEYTSTAFPDDAAARAAVTKGDADAALLRTNGGWQLIGDKSIDDGLKKNVTTSAAQLTLASNAASQGVELSSLTKGGAVATSTLSSDADRAGLAKVVSLVFAFLFYFVAFMFGMPIAQSVVEEKQSRIVEILASAVPLRHILAGKIIGNALLAIAQVTLLAAVALIGLSQTKWSAFVGTVAGASGWFLLFFLVGFFVVACMFAVAGALASRSEDVQSTSQPVVMLVVLVLVVGMSLSGTAQVVASYVPVVSTVTMPARIMDGSAAWWEPILAIAIAIVAAYVITRLATRLYERSIMRTGGRLSYREAFKLGA</sequence>
<dbReference type="PANTHER" id="PTHR43471:SF3">
    <property type="entry name" value="ABC TRANSPORTER PERMEASE PROTEIN NATB"/>
    <property type="match status" value="1"/>
</dbReference>
<feature type="transmembrane region" description="Helical" evidence="5">
    <location>
        <begin position="237"/>
        <end position="257"/>
    </location>
</feature>
<evidence type="ECO:0000256" key="5">
    <source>
        <dbReference type="SAM" id="Phobius"/>
    </source>
</evidence>
<organism evidence="7 8">
    <name type="scientific">Dermacoccus nishinomiyaensis</name>
    <dbReference type="NCBI Taxonomy" id="1274"/>
    <lineage>
        <taxon>Bacteria</taxon>
        <taxon>Bacillati</taxon>
        <taxon>Actinomycetota</taxon>
        <taxon>Actinomycetes</taxon>
        <taxon>Micrococcales</taxon>
        <taxon>Dermacoccaceae</taxon>
        <taxon>Dermacoccus</taxon>
    </lineage>
</organism>
<dbReference type="GO" id="GO:0140359">
    <property type="term" value="F:ABC-type transporter activity"/>
    <property type="evidence" value="ECO:0007669"/>
    <property type="project" value="InterPro"/>
</dbReference>
<dbReference type="eggNOG" id="COG1668">
    <property type="taxonomic scope" value="Bacteria"/>
</dbReference>
<dbReference type="Proteomes" id="UP000027986">
    <property type="component" value="Chromosome"/>
</dbReference>
<name>A0A075JE40_9MICO</name>
<dbReference type="KEGG" id="dni:HX89_01870"/>
<gene>
    <name evidence="7" type="ORF">HX89_01870</name>
</gene>
<feature type="transmembrane region" description="Helical" evidence="5">
    <location>
        <begin position="30"/>
        <end position="52"/>
    </location>
</feature>
<dbReference type="GeneID" id="41839990"/>